<dbReference type="InterPro" id="IPR002300">
    <property type="entry name" value="aa-tRNA-synth_Ia"/>
</dbReference>
<dbReference type="SUPFAM" id="SSF46589">
    <property type="entry name" value="tRNA-binding arm"/>
    <property type="match status" value="1"/>
</dbReference>
<evidence type="ECO:0000256" key="4">
    <source>
        <dbReference type="ARBA" id="ARBA00022598"/>
    </source>
</evidence>
<dbReference type="CDD" id="cd07962">
    <property type="entry name" value="Anticodon_Ia_Val"/>
    <property type="match status" value="1"/>
</dbReference>
<feature type="binding site" evidence="12">
    <location>
        <position position="724"/>
    </location>
    <ligand>
        <name>ATP</name>
        <dbReference type="ChEBI" id="CHEBI:30616"/>
    </ligand>
</feature>
<evidence type="ECO:0000259" key="16">
    <source>
        <dbReference type="Pfam" id="PF08264"/>
    </source>
</evidence>
<feature type="domain" description="Aminoacyl-tRNA synthetase class Ia" evidence="15">
    <location>
        <begin position="576"/>
        <end position="760"/>
    </location>
</feature>
<dbReference type="SUPFAM" id="SSF47323">
    <property type="entry name" value="Anticodon-binding domain of a subclass of class I aminoacyl-tRNA synthetases"/>
    <property type="match status" value="1"/>
</dbReference>
<dbReference type="InterPro" id="IPR033705">
    <property type="entry name" value="Anticodon_Ia_Val"/>
</dbReference>
<evidence type="ECO:0000256" key="9">
    <source>
        <dbReference type="ARBA" id="ARBA00023146"/>
    </source>
</evidence>
<dbReference type="Proteomes" id="UP000177691">
    <property type="component" value="Unassembled WGS sequence"/>
</dbReference>
<dbReference type="Gene3D" id="3.40.50.620">
    <property type="entry name" value="HUPs"/>
    <property type="match status" value="1"/>
</dbReference>
<dbReference type="PROSITE" id="PS00178">
    <property type="entry name" value="AA_TRNA_LIGASE_I"/>
    <property type="match status" value="1"/>
</dbReference>
<evidence type="ECO:0000256" key="5">
    <source>
        <dbReference type="ARBA" id="ARBA00022741"/>
    </source>
</evidence>
<dbReference type="GO" id="GO:0002161">
    <property type="term" value="F:aminoacyl-tRNA deacylase activity"/>
    <property type="evidence" value="ECO:0007669"/>
    <property type="project" value="InterPro"/>
</dbReference>
<evidence type="ECO:0000256" key="13">
    <source>
        <dbReference type="PIRSR" id="PIRSR613078-1"/>
    </source>
</evidence>
<dbReference type="PRINTS" id="PR00986">
    <property type="entry name" value="TRNASYNTHVAL"/>
</dbReference>
<comment type="caution">
    <text evidence="12">Lacks conserved residue(s) required for the propagation of feature annotation.</text>
</comment>
<dbReference type="EMBL" id="MFFU01000002">
    <property type="protein sequence ID" value="OGF19886.1"/>
    <property type="molecule type" value="Genomic_DNA"/>
</dbReference>
<comment type="subunit">
    <text evidence="2 12">Monomer.</text>
</comment>
<dbReference type="Gene3D" id="1.10.730.10">
    <property type="entry name" value="Isoleucyl-tRNA Synthetase, Domain 1"/>
    <property type="match status" value="1"/>
</dbReference>
<keyword evidence="8 12" id="KW-0175">Coiled coil</keyword>
<keyword evidence="9 12" id="KW-0030">Aminoacyl-tRNA synthetase</keyword>
<accession>A0A1F5RZQ7</accession>
<dbReference type="SMART" id="SM00855">
    <property type="entry name" value="PGAM"/>
    <property type="match status" value="1"/>
</dbReference>
<evidence type="ECO:0000259" key="15">
    <source>
        <dbReference type="Pfam" id="PF00133"/>
    </source>
</evidence>
<feature type="short sequence motif" description="'KMSKS' region" evidence="12">
    <location>
        <begin position="721"/>
        <end position="725"/>
    </location>
</feature>
<name>A0A1F5RZQ7_9BACT</name>
<dbReference type="Pfam" id="PF10458">
    <property type="entry name" value="Val_tRNA-synt_C"/>
    <property type="match status" value="1"/>
</dbReference>
<sequence length="1065" mass="123086">MNKELPKAYNPSDYEDGIYKKWEESGFFNPDVCVAKKICKQNADAFTVVLPPPNITDKLHLGHMVMVAITDILIRYRRMSGKRALWIPGTDHAAIATQNVVEKKLWQEKKQTRHGLGRKKFLAEVWKFVKETQATIIHQLKKTGASLDWSREAFTLDEARQAAVKRMFIEMYNEGVIYRGYRVVNWCPRCQSTLADDEVEYKKEIGKLYWLKYGPFVLATSRPETKLGDTAVAVYPGDERYKDMVGKKYMIPGVLGEFEITVVADRAVDQKFGSGAIKVTPAHDFTDYEIAQRHHLPMKQIINEEGKMMANCGKYEGLTTAQAREQIVKDMEAMALIDHIEDGYEHNLAVCYRCAAAIEPLLSKQWFVSVDKKLKKLGDKSLKEKAIEVAKKGEIKFVPERFSKRYLDWMENLHDWCVSRQIWYGHRIPAYYKKVRSKKLEVRSDKVEIVYYVHGTTLDNEKVKASGHYNVALSELGIKQSHELKEIVKEEKFDAVFCSDLKRAVETATVAFGNKYEIIQDQRLRECDYGDLTRSDNKKFEAQEKNFITAPCPKGESYRDVEKRVQEFLAEVMDKYAGQRIALVAHKAPQLALEVLLNNKTWEQAIDEDWRKKKAWQPGWKYKLEILTFVGEEKPGDGWVQDSDVLDTWFSSGMWTFSTLGWPEKTNDLKNYHPTQVLETGYEIITLWVSRMIMMSLFALNEIPFESVYLHGMVLDAQGKKMSKSKGNGIDPLAMMQKYGTDAVRMSLIVGNTPGNDTRMSEQRIADFRNFANKLWNIARYIITNYELRITNLKTNKVGLTLADKWILGKTSSLIKDVTDDIEHFRFSQGGERLRDFTWNDLADWYLEVSKFEATSEKNKILNLVLEELLKLWHPFMPFVTETLWQEIGHKEFLMVEQWPKRGMTHNLETATKFNLIIDIIKIIRNLRSEYKIPTEQKVKAIIYAGKQVELLQSQAELIKNLRTGVGELEIKPSGAKLKQAAWAAVGEIEIYIPLAGLIDVVKERARLEKRARELNQVIKSLEVKLDNEAFVKRAPKDIVEAEIKKLENYRAEHKKLKEQTRHLK</sequence>
<dbReference type="FunFam" id="1.10.287.380:FF:000001">
    <property type="entry name" value="Valine--tRNA ligase"/>
    <property type="match status" value="1"/>
</dbReference>
<feature type="domain" description="Valyl-tRNA synthetase tRNA-binding arm" evidence="17">
    <location>
        <begin position="1000"/>
        <end position="1064"/>
    </location>
</feature>
<evidence type="ECO:0000313" key="18">
    <source>
        <dbReference type="EMBL" id="OGF19886.1"/>
    </source>
</evidence>
<dbReference type="GO" id="GO:0005524">
    <property type="term" value="F:ATP binding"/>
    <property type="evidence" value="ECO:0007669"/>
    <property type="project" value="UniProtKB-UniRule"/>
</dbReference>
<dbReference type="CDD" id="cd07067">
    <property type="entry name" value="HP_PGM_like"/>
    <property type="match status" value="1"/>
</dbReference>
<comment type="similarity">
    <text evidence="11 12">Belongs to the class-I aminoacyl-tRNA synthetase family. ValS type 1 subfamily.</text>
</comment>
<dbReference type="CDD" id="cd00817">
    <property type="entry name" value="ValRS_core"/>
    <property type="match status" value="1"/>
</dbReference>
<feature type="active site" description="Proton donor/acceptor" evidence="13">
    <location>
        <position position="526"/>
    </location>
</feature>
<dbReference type="InterPro" id="IPR037118">
    <property type="entry name" value="Val-tRNA_synth_C_sf"/>
</dbReference>
<keyword evidence="7 12" id="KW-0648">Protein biosynthesis</keyword>
<protein>
    <recommendedName>
        <fullName evidence="12">Valine--tRNA ligase</fullName>
        <ecNumber evidence="12">6.1.1.9</ecNumber>
    </recommendedName>
    <alternativeName>
        <fullName evidence="12">Valyl-tRNA synthetase</fullName>
        <shortName evidence="12">ValRS</shortName>
    </alternativeName>
</protein>
<dbReference type="InterPro" id="IPR013155">
    <property type="entry name" value="M/V/L/I-tRNA-synth_anticd-bd"/>
</dbReference>
<comment type="domain">
    <text evidence="12">ValRS has two distinct active sites: one for aminoacylation and one for editing. The misactivated threonine is translocated from the active site to the editing site.</text>
</comment>
<dbReference type="InterPro" id="IPR029033">
    <property type="entry name" value="His_PPase_superfam"/>
</dbReference>
<evidence type="ECO:0000256" key="10">
    <source>
        <dbReference type="ARBA" id="ARBA00047552"/>
    </source>
</evidence>
<comment type="subcellular location">
    <subcellularLocation>
        <location evidence="1 12">Cytoplasm</location>
    </subcellularLocation>
</comment>
<feature type="domain" description="Aminoacyl-tRNA synthetase class Ia" evidence="15">
    <location>
        <begin position="18"/>
        <end position="465"/>
    </location>
</feature>
<feature type="domain" description="Methionyl/Valyl/Leucyl/Isoleucyl-tRNA synthetase anticodon-binding" evidence="16">
    <location>
        <begin position="804"/>
        <end position="942"/>
    </location>
</feature>
<evidence type="ECO:0000256" key="1">
    <source>
        <dbReference type="ARBA" id="ARBA00004496"/>
    </source>
</evidence>
<comment type="function">
    <text evidence="12">Catalyzes the attachment of valine to tRNA(Val). As ValRS can inadvertently accommodate and process structurally similar amino acids such as threonine, to avoid such errors, it has a 'posttransfer' editing activity that hydrolyzes mischarged Thr-tRNA(Val) in a tRNA-dependent manner.</text>
</comment>
<dbReference type="EC" id="6.1.1.9" evidence="12"/>
<comment type="catalytic activity">
    <reaction evidence="10 12">
        <text>tRNA(Val) + L-valine + ATP = L-valyl-tRNA(Val) + AMP + diphosphate</text>
        <dbReference type="Rhea" id="RHEA:10704"/>
        <dbReference type="Rhea" id="RHEA-COMP:9672"/>
        <dbReference type="Rhea" id="RHEA-COMP:9708"/>
        <dbReference type="ChEBI" id="CHEBI:30616"/>
        <dbReference type="ChEBI" id="CHEBI:33019"/>
        <dbReference type="ChEBI" id="CHEBI:57762"/>
        <dbReference type="ChEBI" id="CHEBI:78442"/>
        <dbReference type="ChEBI" id="CHEBI:78537"/>
        <dbReference type="ChEBI" id="CHEBI:456215"/>
        <dbReference type="EC" id="6.1.1.9"/>
    </reaction>
</comment>
<dbReference type="Pfam" id="PF00133">
    <property type="entry name" value="tRNA-synt_1"/>
    <property type="match status" value="2"/>
</dbReference>
<feature type="coiled-coil region" evidence="12">
    <location>
        <begin position="998"/>
        <end position="1060"/>
    </location>
</feature>
<dbReference type="InterPro" id="IPR001412">
    <property type="entry name" value="aa-tRNA-synth_I_CS"/>
</dbReference>
<evidence type="ECO:0000256" key="12">
    <source>
        <dbReference type="HAMAP-Rule" id="MF_02004"/>
    </source>
</evidence>
<dbReference type="GO" id="GO:0006438">
    <property type="term" value="P:valyl-tRNA aminoacylation"/>
    <property type="evidence" value="ECO:0007669"/>
    <property type="project" value="UniProtKB-UniRule"/>
</dbReference>
<dbReference type="HAMAP" id="MF_02004">
    <property type="entry name" value="Val_tRNA_synth_type1"/>
    <property type="match status" value="1"/>
</dbReference>
<dbReference type="Gene3D" id="3.90.740.10">
    <property type="entry name" value="Valyl/Leucyl/Isoleucyl-tRNA synthetase, editing domain"/>
    <property type="match status" value="1"/>
</dbReference>
<evidence type="ECO:0000256" key="3">
    <source>
        <dbReference type="ARBA" id="ARBA00022490"/>
    </source>
</evidence>
<keyword evidence="6 12" id="KW-0067">ATP-binding</keyword>
<feature type="binding site" evidence="14">
    <location>
        <begin position="526"/>
        <end position="529"/>
    </location>
    <ligand>
        <name>substrate</name>
    </ligand>
</feature>
<proteinExistence type="inferred from homology"/>
<keyword evidence="5 12" id="KW-0547">Nucleotide-binding</keyword>
<evidence type="ECO:0000256" key="7">
    <source>
        <dbReference type="ARBA" id="ARBA00022917"/>
    </source>
</evidence>
<dbReference type="InterPro" id="IPR013078">
    <property type="entry name" value="His_Pase_superF_clade-1"/>
</dbReference>
<dbReference type="Gene3D" id="3.40.50.1240">
    <property type="entry name" value="Phosphoglycerate mutase-like"/>
    <property type="match status" value="1"/>
</dbReference>
<dbReference type="AlphaFoldDB" id="A0A1F5RZQ7"/>
<reference evidence="18 19" key="1">
    <citation type="journal article" date="2016" name="Nat. Commun.">
        <title>Thousands of microbial genomes shed light on interconnected biogeochemical processes in an aquifer system.</title>
        <authorList>
            <person name="Anantharaman K."/>
            <person name="Brown C.T."/>
            <person name="Hug L.A."/>
            <person name="Sharon I."/>
            <person name="Castelle C.J."/>
            <person name="Probst A.J."/>
            <person name="Thomas B.C."/>
            <person name="Singh A."/>
            <person name="Wilkins M.J."/>
            <person name="Karaoz U."/>
            <person name="Brodie E.L."/>
            <person name="Williams K.H."/>
            <person name="Hubbard S.S."/>
            <person name="Banfield J.F."/>
        </authorList>
    </citation>
    <scope>NUCLEOTIDE SEQUENCE [LARGE SCALE GENOMIC DNA]</scope>
</reference>
<dbReference type="SUPFAM" id="SSF50677">
    <property type="entry name" value="ValRS/IleRS/LeuRS editing domain"/>
    <property type="match status" value="1"/>
</dbReference>
<dbReference type="Pfam" id="PF08264">
    <property type="entry name" value="Anticodon_1"/>
    <property type="match status" value="1"/>
</dbReference>
<dbReference type="SUPFAM" id="SSF53254">
    <property type="entry name" value="Phosphoglycerate mutase-like"/>
    <property type="match status" value="1"/>
</dbReference>
<dbReference type="Gene3D" id="1.10.287.380">
    <property type="entry name" value="Valyl-tRNA synthetase, C-terminal domain"/>
    <property type="match status" value="1"/>
</dbReference>
<evidence type="ECO:0000256" key="2">
    <source>
        <dbReference type="ARBA" id="ARBA00011245"/>
    </source>
</evidence>
<dbReference type="SUPFAM" id="SSF52374">
    <property type="entry name" value="Nucleotidylyl transferase"/>
    <property type="match status" value="1"/>
</dbReference>
<evidence type="ECO:0000256" key="8">
    <source>
        <dbReference type="ARBA" id="ARBA00023054"/>
    </source>
</evidence>
<evidence type="ECO:0000256" key="11">
    <source>
        <dbReference type="ARBA" id="ARBA00060830"/>
    </source>
</evidence>
<dbReference type="InterPro" id="IPR009008">
    <property type="entry name" value="Val/Leu/Ile-tRNA-synth_edit"/>
</dbReference>
<evidence type="ECO:0000256" key="14">
    <source>
        <dbReference type="PIRSR" id="PIRSR613078-2"/>
    </source>
</evidence>
<organism evidence="18 19">
    <name type="scientific">Candidatus Falkowbacteria bacterium RIFCSPHIGHO2_02_FULL_45_15</name>
    <dbReference type="NCBI Taxonomy" id="1797987"/>
    <lineage>
        <taxon>Bacteria</taxon>
        <taxon>Candidatus Falkowiibacteriota</taxon>
    </lineage>
</organism>
<gene>
    <name evidence="12" type="primary">valS</name>
    <name evidence="18" type="ORF">A3D54_03945</name>
</gene>
<evidence type="ECO:0000313" key="19">
    <source>
        <dbReference type="Proteomes" id="UP000177691"/>
    </source>
</evidence>
<dbReference type="GO" id="GO:0005829">
    <property type="term" value="C:cytosol"/>
    <property type="evidence" value="ECO:0007669"/>
    <property type="project" value="TreeGrafter"/>
</dbReference>
<evidence type="ECO:0000256" key="6">
    <source>
        <dbReference type="ARBA" id="ARBA00022840"/>
    </source>
</evidence>
<evidence type="ECO:0000259" key="17">
    <source>
        <dbReference type="Pfam" id="PF10458"/>
    </source>
</evidence>
<dbReference type="InterPro" id="IPR019499">
    <property type="entry name" value="Val-tRNA_synth_tRNA-bd"/>
</dbReference>
<dbReference type="InterPro" id="IPR009080">
    <property type="entry name" value="tRNAsynth_Ia_anticodon-bd"/>
</dbReference>
<dbReference type="InterPro" id="IPR002303">
    <property type="entry name" value="Valyl-tRNA_ligase"/>
</dbReference>
<keyword evidence="4 12" id="KW-0436">Ligase</keyword>
<comment type="domain">
    <text evidence="12">The C-terminal coiled-coil domain is crucial for aminoacylation activity.</text>
</comment>
<dbReference type="PANTHER" id="PTHR11946:SF93">
    <property type="entry name" value="VALINE--TRNA LIGASE, CHLOROPLASTIC_MITOCHONDRIAL 2"/>
    <property type="match status" value="1"/>
</dbReference>
<feature type="active site" description="Tele-phosphohistidine intermediate" evidence="13">
    <location>
        <position position="454"/>
    </location>
</feature>
<dbReference type="GO" id="GO:0004832">
    <property type="term" value="F:valine-tRNA ligase activity"/>
    <property type="evidence" value="ECO:0007669"/>
    <property type="project" value="UniProtKB-UniRule"/>
</dbReference>
<dbReference type="PANTHER" id="PTHR11946">
    <property type="entry name" value="VALYL-TRNA SYNTHETASES"/>
    <property type="match status" value="1"/>
</dbReference>
<dbReference type="InterPro" id="IPR014729">
    <property type="entry name" value="Rossmann-like_a/b/a_fold"/>
</dbReference>
<feature type="binding site" evidence="14">
    <location>
        <position position="503"/>
    </location>
    <ligand>
        <name>substrate</name>
    </ligand>
</feature>
<comment type="caution">
    <text evidence="18">The sequence shown here is derived from an EMBL/GenBank/DDBJ whole genome shotgun (WGS) entry which is preliminary data.</text>
</comment>
<dbReference type="InterPro" id="IPR010978">
    <property type="entry name" value="tRNA-bd_arm"/>
</dbReference>
<dbReference type="FunFam" id="3.40.50.620:FF:000032">
    <property type="entry name" value="Valine--tRNA ligase"/>
    <property type="match status" value="1"/>
</dbReference>
<keyword evidence="3 12" id="KW-0963">Cytoplasm</keyword>